<dbReference type="RefSeq" id="WP_161765448.1">
    <property type="nucleotide sequence ID" value="NZ_JAAATW010000001.1"/>
</dbReference>
<dbReference type="InterPro" id="IPR012318">
    <property type="entry name" value="HTH_CRP"/>
</dbReference>
<dbReference type="InterPro" id="IPR014710">
    <property type="entry name" value="RmlC-like_jellyroll"/>
</dbReference>
<evidence type="ECO:0000256" key="3">
    <source>
        <dbReference type="ARBA" id="ARBA00023163"/>
    </source>
</evidence>
<evidence type="ECO:0000313" key="5">
    <source>
        <dbReference type="EMBL" id="NBE06449.1"/>
    </source>
</evidence>
<dbReference type="Pfam" id="PF13545">
    <property type="entry name" value="HTH_Crp_2"/>
    <property type="match status" value="1"/>
</dbReference>
<name>A0ABW9Y2J0_9RHOB</name>
<evidence type="ECO:0000259" key="4">
    <source>
        <dbReference type="PROSITE" id="PS51063"/>
    </source>
</evidence>
<gene>
    <name evidence="5" type="ORF">GU920_02800</name>
</gene>
<dbReference type="CDD" id="cd00092">
    <property type="entry name" value="HTH_CRP"/>
    <property type="match status" value="1"/>
</dbReference>
<protein>
    <submittedName>
        <fullName evidence="5">Helix-turn-helix domain-containing protein</fullName>
    </submittedName>
</protein>
<keyword evidence="1" id="KW-0805">Transcription regulation</keyword>
<keyword evidence="3" id="KW-0804">Transcription</keyword>
<dbReference type="InterPro" id="IPR036388">
    <property type="entry name" value="WH-like_DNA-bd_sf"/>
</dbReference>
<keyword evidence="6" id="KW-1185">Reference proteome</keyword>
<sequence>MVRWHCTTVDLLPGETMCPLAGPGFLFVDSGGLREEIAEGCGSRVFALIFPGELVPPASRNTRGVTLRAVDHSRLIRCDAEVFQGLVRDIPQLRLNMIRAHQDQIEQAVRGQMILGRKIASERVATFLADAWLRLGCAAEIPLGLSRDEMGQILGLALETVSRHLRRLEMDGIVELRPRGAILLLDPQALFQRMGD</sequence>
<feature type="domain" description="HTH crp-type" evidence="4">
    <location>
        <begin position="118"/>
        <end position="188"/>
    </location>
</feature>
<dbReference type="Proteomes" id="UP001517376">
    <property type="component" value="Unassembled WGS sequence"/>
</dbReference>
<dbReference type="SUPFAM" id="SSF51206">
    <property type="entry name" value="cAMP-binding domain-like"/>
    <property type="match status" value="1"/>
</dbReference>
<comment type="caution">
    <text evidence="5">The sequence shown here is derived from an EMBL/GenBank/DDBJ whole genome shotgun (WGS) entry which is preliminary data.</text>
</comment>
<dbReference type="PRINTS" id="PR00034">
    <property type="entry name" value="HTHCRP"/>
</dbReference>
<evidence type="ECO:0000256" key="2">
    <source>
        <dbReference type="ARBA" id="ARBA00023125"/>
    </source>
</evidence>
<evidence type="ECO:0000256" key="1">
    <source>
        <dbReference type="ARBA" id="ARBA00023015"/>
    </source>
</evidence>
<dbReference type="SMART" id="SM00419">
    <property type="entry name" value="HTH_CRP"/>
    <property type="match status" value="1"/>
</dbReference>
<dbReference type="PROSITE" id="PS51063">
    <property type="entry name" value="HTH_CRP_2"/>
    <property type="match status" value="1"/>
</dbReference>
<evidence type="ECO:0000313" key="6">
    <source>
        <dbReference type="Proteomes" id="UP001517376"/>
    </source>
</evidence>
<keyword evidence="2" id="KW-0238">DNA-binding</keyword>
<dbReference type="InterPro" id="IPR036390">
    <property type="entry name" value="WH_DNA-bd_sf"/>
</dbReference>
<accession>A0ABW9Y2J0</accession>
<organism evidence="5 6">
    <name type="scientific">Paragemmobacter ruber</name>
    <dbReference type="NCBI Taxonomy" id="1985673"/>
    <lineage>
        <taxon>Bacteria</taxon>
        <taxon>Pseudomonadati</taxon>
        <taxon>Pseudomonadota</taxon>
        <taxon>Alphaproteobacteria</taxon>
        <taxon>Rhodobacterales</taxon>
        <taxon>Paracoccaceae</taxon>
        <taxon>Paragemmobacter</taxon>
    </lineage>
</organism>
<reference evidence="6" key="1">
    <citation type="submission" date="2020-01" db="EMBL/GenBank/DDBJ databases">
        <title>Sphingomonas sp. strain CSW-10.</title>
        <authorList>
            <person name="Chen W.-M."/>
        </authorList>
    </citation>
    <scope>NUCLEOTIDE SEQUENCE [LARGE SCALE GENOMIC DNA]</scope>
    <source>
        <strain evidence="6">CCP-1</strain>
    </source>
</reference>
<dbReference type="Gene3D" id="2.60.120.10">
    <property type="entry name" value="Jelly Rolls"/>
    <property type="match status" value="1"/>
</dbReference>
<proteinExistence type="predicted"/>
<dbReference type="EMBL" id="JAAATW010000001">
    <property type="protein sequence ID" value="NBE06449.1"/>
    <property type="molecule type" value="Genomic_DNA"/>
</dbReference>
<dbReference type="InterPro" id="IPR018490">
    <property type="entry name" value="cNMP-bd_dom_sf"/>
</dbReference>
<dbReference type="InterPro" id="IPR018335">
    <property type="entry name" value="Tscrpt_reg_HTH_Crp-type_CS"/>
</dbReference>
<dbReference type="PROSITE" id="PS00042">
    <property type="entry name" value="HTH_CRP_1"/>
    <property type="match status" value="1"/>
</dbReference>
<dbReference type="Gene3D" id="1.10.10.10">
    <property type="entry name" value="Winged helix-like DNA-binding domain superfamily/Winged helix DNA-binding domain"/>
    <property type="match status" value="1"/>
</dbReference>
<dbReference type="SUPFAM" id="SSF46785">
    <property type="entry name" value="Winged helix' DNA-binding domain"/>
    <property type="match status" value="1"/>
</dbReference>